<feature type="signal peptide" evidence="2">
    <location>
        <begin position="1"/>
        <end position="21"/>
    </location>
</feature>
<protein>
    <submittedName>
        <fullName evidence="3">Uncharacterized protein</fullName>
    </submittedName>
</protein>
<feature type="region of interest" description="Disordered" evidence="1">
    <location>
        <begin position="90"/>
        <end position="123"/>
    </location>
</feature>
<gene>
    <name evidence="3" type="ORF">DAEQUDRAFT_769322</name>
</gene>
<dbReference type="EMBL" id="KV429116">
    <property type="protein sequence ID" value="KZT64895.1"/>
    <property type="molecule type" value="Genomic_DNA"/>
</dbReference>
<feature type="chain" id="PRO_5007861970" evidence="2">
    <location>
        <begin position="22"/>
        <end position="154"/>
    </location>
</feature>
<evidence type="ECO:0000256" key="1">
    <source>
        <dbReference type="SAM" id="MobiDB-lite"/>
    </source>
</evidence>
<evidence type="ECO:0000313" key="4">
    <source>
        <dbReference type="Proteomes" id="UP000076727"/>
    </source>
</evidence>
<organism evidence="3 4">
    <name type="scientific">Daedalea quercina L-15889</name>
    <dbReference type="NCBI Taxonomy" id="1314783"/>
    <lineage>
        <taxon>Eukaryota</taxon>
        <taxon>Fungi</taxon>
        <taxon>Dikarya</taxon>
        <taxon>Basidiomycota</taxon>
        <taxon>Agaricomycotina</taxon>
        <taxon>Agaricomycetes</taxon>
        <taxon>Polyporales</taxon>
        <taxon>Fomitopsis</taxon>
    </lineage>
</organism>
<evidence type="ECO:0000256" key="2">
    <source>
        <dbReference type="SAM" id="SignalP"/>
    </source>
</evidence>
<proteinExistence type="predicted"/>
<accession>A0A165LVE1</accession>
<reference evidence="3 4" key="1">
    <citation type="journal article" date="2016" name="Mol. Biol. Evol.">
        <title>Comparative Genomics of Early-Diverging Mushroom-Forming Fungi Provides Insights into the Origins of Lignocellulose Decay Capabilities.</title>
        <authorList>
            <person name="Nagy L.G."/>
            <person name="Riley R."/>
            <person name="Tritt A."/>
            <person name="Adam C."/>
            <person name="Daum C."/>
            <person name="Floudas D."/>
            <person name="Sun H."/>
            <person name="Yadav J.S."/>
            <person name="Pangilinan J."/>
            <person name="Larsson K.H."/>
            <person name="Matsuura K."/>
            <person name="Barry K."/>
            <person name="Labutti K."/>
            <person name="Kuo R."/>
            <person name="Ohm R.A."/>
            <person name="Bhattacharya S.S."/>
            <person name="Shirouzu T."/>
            <person name="Yoshinaga Y."/>
            <person name="Martin F.M."/>
            <person name="Grigoriev I.V."/>
            <person name="Hibbett D.S."/>
        </authorList>
    </citation>
    <scope>NUCLEOTIDE SEQUENCE [LARGE SCALE GENOMIC DNA]</scope>
    <source>
        <strain evidence="3 4">L-15889</strain>
    </source>
</reference>
<keyword evidence="4" id="KW-1185">Reference proteome</keyword>
<name>A0A165LVE1_9APHY</name>
<sequence length="154" mass="16604">MRFTNFFSLALAAAAASVAVARPVYDSVLTVRAEDDMSLSAHELAILDLLSREYIADADFGLSRRGDTDIVDLLAREYLATALLARAHVEQQRGQKTPQGQPLKSAMKGKGGAASQSQGANRHPAVGFVPTVQVMNYKQDSPPSNKPFFGVKKL</sequence>
<evidence type="ECO:0000313" key="3">
    <source>
        <dbReference type="EMBL" id="KZT64895.1"/>
    </source>
</evidence>
<keyword evidence="2" id="KW-0732">Signal</keyword>
<dbReference type="AlphaFoldDB" id="A0A165LVE1"/>
<dbReference type="Proteomes" id="UP000076727">
    <property type="component" value="Unassembled WGS sequence"/>
</dbReference>